<sequence>MRYLSMYHSELSATSSDAKVIPANYIEHPLFSFMDALCCAFHYMFIKCVPDVSYSQGYALRSAIRDFLDFRQNHNNKLHPDLHLKRVEDIGVEQFRLFMDGLRRNGQTLYPAKSIRAAILKVANQHDDGFPLLTLPSVFIKTATREPFDESTDAEFHSAMWTEVDGMRRMLEFRKQVELAEPYALEEIRPIISELTMISRSSDWVIDPVRALKTLMLDGYPFMVTKSDSSELRKKLRKIPYVQSITRPSEFVLSCCLPYSYSILRKQTPDSIAYDDLVRMYYPTAQNQSTLGLFIQRQSGWNKETVIAIDKDHFLHPMSEVARSDVVLVVSEKEKSQSANKNYASPKLAKAMSTRSDRYSIFNLMELAKALSEPLAAVVNSSDSFALDDPLRGSIFLCLSEHESDWQIKESGPDIRVNSLKNQKYWNIGVAEFLGKHQLVDAGVPLKSAIDLEGRLRVTWEYYNAQKTKHPLSLTALQLGHSSLETTSAHYDSSAMAIKDRKVRYRSIQEELMEKFRSNKFHGIVGSTVRAKSADPTFRIFTIMGHERALWACIDSSKPDYPDAVELSKNERCTRLDKCLSCSRIYVLGDSLPFLMERLSTLQRAVEADEGRHEVHKDEIEILEYLLSIWGNQSAIAEALVYMRGYEALLPFDMRSLIAYIED</sequence>
<protein>
    <submittedName>
        <fullName evidence="1">Uncharacterized protein</fullName>
    </submittedName>
</protein>
<accession>A0A5E7MDE4</accession>
<organism evidence="1 2">
    <name type="scientific">Pseudomonas fluorescens</name>
    <dbReference type="NCBI Taxonomy" id="294"/>
    <lineage>
        <taxon>Bacteria</taxon>
        <taxon>Pseudomonadati</taxon>
        <taxon>Pseudomonadota</taxon>
        <taxon>Gammaproteobacteria</taxon>
        <taxon>Pseudomonadales</taxon>
        <taxon>Pseudomonadaceae</taxon>
        <taxon>Pseudomonas</taxon>
    </lineage>
</organism>
<dbReference type="AlphaFoldDB" id="A0A5E7MDE4"/>
<dbReference type="Proteomes" id="UP000349468">
    <property type="component" value="Unassembled WGS sequence"/>
</dbReference>
<evidence type="ECO:0000313" key="2">
    <source>
        <dbReference type="Proteomes" id="UP000349468"/>
    </source>
</evidence>
<dbReference type="RefSeq" id="WP_122687172.1">
    <property type="nucleotide sequence ID" value="NZ_CABVIK010000013.1"/>
</dbReference>
<evidence type="ECO:0000313" key="1">
    <source>
        <dbReference type="EMBL" id="VVP22647.1"/>
    </source>
</evidence>
<reference evidence="1 2" key="1">
    <citation type="submission" date="2019-09" db="EMBL/GenBank/DDBJ databases">
        <authorList>
            <person name="Chandra G."/>
            <person name="Truman W A."/>
        </authorList>
    </citation>
    <scope>NUCLEOTIDE SEQUENCE [LARGE SCALE GENOMIC DNA]</scope>
    <source>
        <strain evidence="1">PS870</strain>
    </source>
</reference>
<dbReference type="EMBL" id="CABVIK010000013">
    <property type="protein sequence ID" value="VVP22647.1"/>
    <property type="molecule type" value="Genomic_DNA"/>
</dbReference>
<name>A0A5E7MDE4_PSEFL</name>
<proteinExistence type="predicted"/>
<gene>
    <name evidence="1" type="ORF">PS870_03902</name>
</gene>